<dbReference type="RefSeq" id="WP_224828931.1">
    <property type="nucleotide sequence ID" value="NZ_JAIVEF010000012.1"/>
</dbReference>
<dbReference type="InterPro" id="IPR029044">
    <property type="entry name" value="Nucleotide-diphossugar_trans"/>
</dbReference>
<evidence type="ECO:0000313" key="3">
    <source>
        <dbReference type="EMBL" id="MFC4986430.1"/>
    </source>
</evidence>
<dbReference type="InterPro" id="IPR001173">
    <property type="entry name" value="Glyco_trans_2-like"/>
</dbReference>
<organism evidence="3 4">
    <name type="scientific">Saliphagus infecundisoli</name>
    <dbReference type="NCBI Taxonomy" id="1849069"/>
    <lineage>
        <taxon>Archaea</taxon>
        <taxon>Methanobacteriati</taxon>
        <taxon>Methanobacteriota</taxon>
        <taxon>Stenosarchaea group</taxon>
        <taxon>Halobacteria</taxon>
        <taxon>Halobacteriales</taxon>
        <taxon>Natrialbaceae</taxon>
        <taxon>Saliphagus</taxon>
    </lineage>
</organism>
<feature type="region of interest" description="Disordered" evidence="1">
    <location>
        <begin position="234"/>
        <end position="260"/>
    </location>
</feature>
<comment type="caution">
    <text evidence="3">The sequence shown here is derived from an EMBL/GenBank/DDBJ whole genome shotgun (WGS) entry which is preliminary data.</text>
</comment>
<evidence type="ECO:0000313" key="4">
    <source>
        <dbReference type="Proteomes" id="UP001595925"/>
    </source>
</evidence>
<dbReference type="GO" id="GO:0016757">
    <property type="term" value="F:glycosyltransferase activity"/>
    <property type="evidence" value="ECO:0007669"/>
    <property type="project" value="UniProtKB-KW"/>
</dbReference>
<name>A0ABD5QA81_9EURY</name>
<keyword evidence="3" id="KW-0808">Transferase</keyword>
<dbReference type="Pfam" id="PF00535">
    <property type="entry name" value="Glycos_transf_2"/>
    <property type="match status" value="1"/>
</dbReference>
<keyword evidence="4" id="KW-1185">Reference proteome</keyword>
<dbReference type="EMBL" id="JBHSJG010000004">
    <property type="protein sequence ID" value="MFC4986430.1"/>
    <property type="molecule type" value="Genomic_DNA"/>
</dbReference>
<dbReference type="SUPFAM" id="SSF53448">
    <property type="entry name" value="Nucleotide-diphospho-sugar transferases"/>
    <property type="match status" value="1"/>
</dbReference>
<evidence type="ECO:0000256" key="1">
    <source>
        <dbReference type="SAM" id="MobiDB-lite"/>
    </source>
</evidence>
<proteinExistence type="predicted"/>
<keyword evidence="3" id="KW-0328">Glycosyltransferase</keyword>
<reference evidence="3 4" key="1">
    <citation type="journal article" date="2019" name="Int. J. Syst. Evol. Microbiol.">
        <title>The Global Catalogue of Microorganisms (GCM) 10K type strain sequencing project: providing services to taxonomists for standard genome sequencing and annotation.</title>
        <authorList>
            <consortium name="The Broad Institute Genomics Platform"/>
            <consortium name="The Broad Institute Genome Sequencing Center for Infectious Disease"/>
            <person name="Wu L."/>
            <person name="Ma J."/>
        </authorList>
    </citation>
    <scope>NUCLEOTIDE SEQUENCE [LARGE SCALE GENOMIC DNA]</scope>
    <source>
        <strain evidence="3 4">CGMCC 1.15824</strain>
    </source>
</reference>
<dbReference type="Proteomes" id="UP001595925">
    <property type="component" value="Unassembled WGS sequence"/>
</dbReference>
<accession>A0ABD5QA81</accession>
<feature type="domain" description="Glycosyltransferase 2-like" evidence="2">
    <location>
        <begin position="7"/>
        <end position="119"/>
    </location>
</feature>
<evidence type="ECO:0000259" key="2">
    <source>
        <dbReference type="Pfam" id="PF00535"/>
    </source>
</evidence>
<dbReference type="EC" id="2.4.-.-" evidence="3"/>
<dbReference type="Gene3D" id="3.90.550.10">
    <property type="entry name" value="Spore Coat Polysaccharide Biosynthesis Protein SpsA, Chain A"/>
    <property type="match status" value="1"/>
</dbReference>
<dbReference type="PANTHER" id="PTHR10859">
    <property type="entry name" value="GLYCOSYL TRANSFERASE"/>
    <property type="match status" value="1"/>
</dbReference>
<protein>
    <submittedName>
        <fullName evidence="3">Glycosyltransferase</fullName>
        <ecNumber evidence="3">2.4.-.-</ecNumber>
    </submittedName>
</protein>
<sequence>MNPTVGVVIPAYRPDADRLADYAERVVRHVEPEAVRIELDDPLPGTVATLKRAPATVNAVSSRRGKGRAITDGFDALETDVYAFADADGSTPAASLSEVVAPVLEGSLALSVGSRRHPDAVVECHQTRVRRRLGDLFAWSARRLLPVALSDYQCGAKAITAEAWGNVRGRLREPGFGWDVDLVAAADAAGYRVGEVPVRWRDDPRSTVAPVGTPLELARTLLRVALRRRREGIDGVADPRGDDAGVDRRPAGDRRRSDHE</sequence>
<gene>
    <name evidence="3" type="ORF">ACFPFO_01295</name>
</gene>
<dbReference type="AlphaFoldDB" id="A0ABD5QA81"/>
<dbReference type="PANTHER" id="PTHR10859:SF91">
    <property type="entry name" value="DOLICHYL-PHOSPHATE BETA-GLUCOSYLTRANSFERASE"/>
    <property type="match status" value="1"/>
</dbReference>